<sequence>MRLLSVCGKALFFIFPVGAGHPFRHGTLLQGFLQGEEGAEASNHSANEALVPHTLQLLGVALGRSVKASPDTSLVIVTLLGLPFVLTILAFFILGRLSEEKPPYPQRGAAMAGGDARFPPRSVPGSAFPSRPGTAGGLRPHGGFPMNGETSVPPTLPVLTSSRSLPMRQSPDLIDEDTRQSPLTMALFVKNPQGVAVRLDGTLSPTPENRTVNVVRVKDNSVILSAKVAENADSSTISLMVPSKDGQAEVIAMLDTRDALLSCCKGRSVSELGTLAENLADLAGVVQVQ</sequence>
<feature type="chain" id="PRO_5043270093" evidence="3">
    <location>
        <begin position="20"/>
        <end position="289"/>
    </location>
</feature>
<organism evidence="4">
    <name type="scientific">Cladocopium goreaui</name>
    <dbReference type="NCBI Taxonomy" id="2562237"/>
    <lineage>
        <taxon>Eukaryota</taxon>
        <taxon>Sar</taxon>
        <taxon>Alveolata</taxon>
        <taxon>Dinophyceae</taxon>
        <taxon>Suessiales</taxon>
        <taxon>Symbiodiniaceae</taxon>
        <taxon>Cladocopium</taxon>
    </lineage>
</organism>
<gene>
    <name evidence="4" type="ORF">C1SCF055_LOCUS12396</name>
</gene>
<keyword evidence="3" id="KW-0732">Signal</keyword>
<reference evidence="5" key="2">
    <citation type="submission" date="2024-04" db="EMBL/GenBank/DDBJ databases">
        <authorList>
            <person name="Chen Y."/>
            <person name="Shah S."/>
            <person name="Dougan E. K."/>
            <person name="Thang M."/>
            <person name="Chan C."/>
        </authorList>
    </citation>
    <scope>NUCLEOTIDE SEQUENCE [LARGE SCALE GENOMIC DNA]</scope>
</reference>
<feature type="transmembrane region" description="Helical" evidence="2">
    <location>
        <begin position="74"/>
        <end position="94"/>
    </location>
</feature>
<evidence type="ECO:0000256" key="1">
    <source>
        <dbReference type="SAM" id="MobiDB-lite"/>
    </source>
</evidence>
<reference evidence="4" key="1">
    <citation type="submission" date="2022-10" db="EMBL/GenBank/DDBJ databases">
        <authorList>
            <person name="Chen Y."/>
            <person name="Dougan E. K."/>
            <person name="Chan C."/>
            <person name="Rhodes N."/>
            <person name="Thang M."/>
        </authorList>
    </citation>
    <scope>NUCLEOTIDE SEQUENCE</scope>
</reference>
<dbReference type="AlphaFoldDB" id="A0A9P1C588"/>
<evidence type="ECO:0000313" key="4">
    <source>
        <dbReference type="EMBL" id="CAI3984897.1"/>
    </source>
</evidence>
<dbReference type="EMBL" id="CAMXCT030000932">
    <property type="protein sequence ID" value="CAL4772209.1"/>
    <property type="molecule type" value="Genomic_DNA"/>
</dbReference>
<dbReference type="EMBL" id="CAMXCT020000932">
    <property type="protein sequence ID" value="CAL1138272.1"/>
    <property type="molecule type" value="Genomic_DNA"/>
</dbReference>
<proteinExistence type="predicted"/>
<keyword evidence="6" id="KW-0378">Hydrolase</keyword>
<protein>
    <submittedName>
        <fullName evidence="6">AB hydrolase-1 domain-containing protein</fullName>
    </submittedName>
</protein>
<feature type="signal peptide" evidence="3">
    <location>
        <begin position="1"/>
        <end position="19"/>
    </location>
</feature>
<evidence type="ECO:0000313" key="7">
    <source>
        <dbReference type="Proteomes" id="UP001152797"/>
    </source>
</evidence>
<keyword evidence="2" id="KW-1133">Transmembrane helix</keyword>
<keyword evidence="2" id="KW-0472">Membrane</keyword>
<dbReference type="Proteomes" id="UP001152797">
    <property type="component" value="Unassembled WGS sequence"/>
</dbReference>
<evidence type="ECO:0000313" key="5">
    <source>
        <dbReference type="EMBL" id="CAL1138272.1"/>
    </source>
</evidence>
<keyword evidence="7" id="KW-1185">Reference proteome</keyword>
<evidence type="ECO:0000313" key="6">
    <source>
        <dbReference type="EMBL" id="CAL4772209.1"/>
    </source>
</evidence>
<dbReference type="GO" id="GO:0016787">
    <property type="term" value="F:hydrolase activity"/>
    <property type="evidence" value="ECO:0007669"/>
    <property type="project" value="UniProtKB-KW"/>
</dbReference>
<evidence type="ECO:0000256" key="2">
    <source>
        <dbReference type="SAM" id="Phobius"/>
    </source>
</evidence>
<keyword evidence="2" id="KW-0812">Transmembrane</keyword>
<feature type="region of interest" description="Disordered" evidence="1">
    <location>
        <begin position="125"/>
        <end position="156"/>
    </location>
</feature>
<name>A0A9P1C588_9DINO</name>
<comment type="caution">
    <text evidence="4">The sequence shown here is derived from an EMBL/GenBank/DDBJ whole genome shotgun (WGS) entry which is preliminary data.</text>
</comment>
<dbReference type="EMBL" id="CAMXCT010000932">
    <property type="protein sequence ID" value="CAI3984897.1"/>
    <property type="molecule type" value="Genomic_DNA"/>
</dbReference>
<evidence type="ECO:0000256" key="3">
    <source>
        <dbReference type="SAM" id="SignalP"/>
    </source>
</evidence>
<accession>A0A9P1C588</accession>